<dbReference type="Proteomes" id="UP001150062">
    <property type="component" value="Unassembled WGS sequence"/>
</dbReference>
<keyword evidence="6 7" id="KW-0472">Membrane</keyword>
<sequence length="480" mass="55847">MITTVIRLKKKNKTYTIGDNIEGVFIIYSKKPFLINSIDLNVNGVLKVRSIARNVEVFDKIYDRLIPIKGVDLDFQLNESGEIPYGKTEIPFEFPFQPLNKSFLFETYHGVYLKVIYLITIKINRKGIFPNITNEQEIYANLPKKKNLSPVAKTFCILPESLKNIKMENLLKIPPFKITGKIDNLLCPVNKAFTGVIKVEQCTKFVRSIELQLLRIETCGSKEIGLVTETTEIQNLQIADGNILNNLEIPMYIIFPRLFCCPTVITELYRIEFELNILIHFENRSLVCENFPIQLVRHHISYLKLYQSQIIKIYYIFLYLIVLCDCVSGVLISIESPTNKVVPILIAVSNSTIFWCEFSLLIYMIMGFSVARRHTLRTTFITSGIASVIFCTIQIVFQVRGDNMFDFSNPNFASYFWVVIDIFYVVFYLAILILPNIKKFQYTFPYREPFFIYVFSVFTIKLIFLVAFIFLRYDTNLGYW</sequence>
<evidence type="ECO:0000256" key="6">
    <source>
        <dbReference type="ARBA" id="ARBA00023136"/>
    </source>
</evidence>
<accession>A0ABQ8ZFV5</accession>
<dbReference type="Gene3D" id="2.60.40.640">
    <property type="match status" value="2"/>
</dbReference>
<dbReference type="EMBL" id="JAOAOG010000004">
    <property type="protein sequence ID" value="KAJ6255535.1"/>
    <property type="molecule type" value="Genomic_DNA"/>
</dbReference>
<feature type="transmembrane region" description="Helical" evidence="7">
    <location>
        <begin position="344"/>
        <end position="366"/>
    </location>
</feature>
<feature type="transmembrane region" description="Helical" evidence="7">
    <location>
        <begin position="412"/>
        <end position="434"/>
    </location>
</feature>
<keyword evidence="5 7" id="KW-1133">Transmembrane helix</keyword>
<proteinExistence type="inferred from homology"/>
<dbReference type="Pfam" id="PF10160">
    <property type="entry name" value="Tmemb_40"/>
    <property type="match status" value="1"/>
</dbReference>
<feature type="transmembrane region" description="Helical" evidence="7">
    <location>
        <begin position="378"/>
        <end position="397"/>
    </location>
</feature>
<feature type="transmembrane region" description="Helical" evidence="7">
    <location>
        <begin position="313"/>
        <end position="332"/>
    </location>
</feature>
<organism evidence="8 9">
    <name type="scientific">Anaeramoeba flamelloides</name>
    <dbReference type="NCBI Taxonomy" id="1746091"/>
    <lineage>
        <taxon>Eukaryota</taxon>
        <taxon>Metamonada</taxon>
        <taxon>Anaeramoebidae</taxon>
        <taxon>Anaeramoeba</taxon>
    </lineage>
</organism>
<dbReference type="InterPro" id="IPR028934">
    <property type="entry name" value="Vps26-related"/>
</dbReference>
<protein>
    <submittedName>
        <fullName evidence="8">Vacuolar protein sorting-associated protein 26c</fullName>
    </submittedName>
</protein>
<reference evidence="8" key="1">
    <citation type="submission" date="2022-08" db="EMBL/GenBank/DDBJ databases">
        <title>Novel sulfate-reducing endosymbionts in the free-living metamonad Anaeramoeba.</title>
        <authorList>
            <person name="Jerlstrom-Hultqvist J."/>
            <person name="Cepicka I."/>
            <person name="Gallot-Lavallee L."/>
            <person name="Salas-Leiva D."/>
            <person name="Curtis B.A."/>
            <person name="Zahonova K."/>
            <person name="Pipaliya S."/>
            <person name="Dacks J."/>
            <person name="Roger A.J."/>
        </authorList>
    </citation>
    <scope>NUCLEOTIDE SEQUENCE</scope>
    <source>
        <strain evidence="8">Schooner1</strain>
    </source>
</reference>
<evidence type="ECO:0000256" key="4">
    <source>
        <dbReference type="ARBA" id="ARBA00022692"/>
    </source>
</evidence>
<dbReference type="Pfam" id="PF03643">
    <property type="entry name" value="Vps26"/>
    <property type="match status" value="1"/>
</dbReference>
<evidence type="ECO:0000256" key="7">
    <source>
        <dbReference type="SAM" id="Phobius"/>
    </source>
</evidence>
<evidence type="ECO:0000256" key="5">
    <source>
        <dbReference type="ARBA" id="ARBA00022989"/>
    </source>
</evidence>
<dbReference type="PANTHER" id="PTHR12233">
    <property type="entry name" value="VACUOLAR PROTEIN SORTING 26 RELATED"/>
    <property type="match status" value="1"/>
</dbReference>
<dbReference type="InterPro" id="IPR014752">
    <property type="entry name" value="Arrestin-like_C"/>
</dbReference>
<evidence type="ECO:0000256" key="1">
    <source>
        <dbReference type="ARBA" id="ARBA00004141"/>
    </source>
</evidence>
<evidence type="ECO:0000313" key="8">
    <source>
        <dbReference type="EMBL" id="KAJ6255535.1"/>
    </source>
</evidence>
<gene>
    <name evidence="8" type="ORF">M0813_11411</name>
</gene>
<comment type="caution">
    <text evidence="8">The sequence shown here is derived from an EMBL/GenBank/DDBJ whole genome shotgun (WGS) entry which is preliminary data.</text>
</comment>
<comment type="subcellular location">
    <subcellularLocation>
        <location evidence="1">Membrane</location>
        <topology evidence="1">Multi-pass membrane protein</topology>
    </subcellularLocation>
</comment>
<dbReference type="InterPro" id="IPR018781">
    <property type="entry name" value="TPRA1/CAND2/CAND8"/>
</dbReference>
<name>A0ABQ8ZFV5_9EUKA</name>
<keyword evidence="9" id="KW-1185">Reference proteome</keyword>
<comment type="similarity">
    <text evidence="2">Belongs to the VPS26 family.</text>
</comment>
<keyword evidence="4 7" id="KW-0812">Transmembrane</keyword>
<comment type="similarity">
    <text evidence="3">Belongs to the UPF0359 family.</text>
</comment>
<evidence type="ECO:0000313" key="9">
    <source>
        <dbReference type="Proteomes" id="UP001150062"/>
    </source>
</evidence>
<evidence type="ECO:0000256" key="2">
    <source>
        <dbReference type="ARBA" id="ARBA00009100"/>
    </source>
</evidence>
<feature type="transmembrane region" description="Helical" evidence="7">
    <location>
        <begin position="450"/>
        <end position="471"/>
    </location>
</feature>
<evidence type="ECO:0000256" key="3">
    <source>
        <dbReference type="ARBA" id="ARBA00010125"/>
    </source>
</evidence>